<dbReference type="InterPro" id="IPR045864">
    <property type="entry name" value="aa-tRNA-synth_II/BPL/LPL"/>
</dbReference>
<dbReference type="EC" id="6.1.1.7" evidence="11"/>
<dbReference type="Gene3D" id="3.10.310.40">
    <property type="match status" value="1"/>
</dbReference>
<keyword evidence="4 11" id="KW-0479">Metal-binding</keyword>
<name>W0NZQ6_BUCMP</name>
<keyword evidence="9 11" id="KW-0648">Protein biosynthesis</keyword>
<reference evidence="13 14" key="1">
    <citation type="journal article" date="2013" name="BMC Genomics">
        <title>Comparative analysis of genome sequences from four strains of the Buchnera aphidicola Mp endosymbion of the green peach aphid, Myzus persicae.</title>
        <authorList>
            <person name="Jiang Z."/>
            <person name="Jones D.H."/>
            <person name="Khuri S."/>
            <person name="Tsinoremas N.F."/>
            <person name="Wyss T."/>
            <person name="Jander G."/>
            <person name="Wilson A.C."/>
        </authorList>
    </citation>
    <scope>NUCLEOTIDE SEQUENCE [LARGE SCALE GENOMIC DNA]</scope>
    <source>
        <strain evidence="14">str. USDA (Myzus persicae)</strain>
    </source>
</reference>
<dbReference type="PANTHER" id="PTHR11777">
    <property type="entry name" value="ALANYL-TRNA SYNTHETASE"/>
    <property type="match status" value="1"/>
</dbReference>
<organism evidence="13 14">
    <name type="scientific">Buchnera aphidicola str. USDA</name>
    <name type="common">Myzus persicae</name>
    <dbReference type="NCBI Taxonomy" id="1009856"/>
    <lineage>
        <taxon>Bacteria</taxon>
        <taxon>Pseudomonadati</taxon>
        <taxon>Pseudomonadota</taxon>
        <taxon>Gammaproteobacteria</taxon>
        <taxon>Enterobacterales</taxon>
        <taxon>Erwiniaceae</taxon>
        <taxon>Buchnera</taxon>
    </lineage>
</organism>
<keyword evidence="6 11" id="KW-0862">Zinc</keyword>
<dbReference type="GO" id="GO:0000049">
    <property type="term" value="F:tRNA binding"/>
    <property type="evidence" value="ECO:0007669"/>
    <property type="project" value="UniProtKB-KW"/>
</dbReference>
<comment type="catalytic activity">
    <reaction evidence="11">
        <text>tRNA(Ala) + L-alanine + ATP = L-alanyl-tRNA(Ala) + AMP + diphosphate</text>
        <dbReference type="Rhea" id="RHEA:12540"/>
        <dbReference type="Rhea" id="RHEA-COMP:9657"/>
        <dbReference type="Rhea" id="RHEA-COMP:9923"/>
        <dbReference type="ChEBI" id="CHEBI:30616"/>
        <dbReference type="ChEBI" id="CHEBI:33019"/>
        <dbReference type="ChEBI" id="CHEBI:57972"/>
        <dbReference type="ChEBI" id="CHEBI:78442"/>
        <dbReference type="ChEBI" id="CHEBI:78497"/>
        <dbReference type="ChEBI" id="CHEBI:456215"/>
        <dbReference type="EC" id="6.1.1.7"/>
    </reaction>
</comment>
<feature type="binding site" evidence="11">
    <location>
        <position position="578"/>
    </location>
    <ligand>
        <name>Zn(2+)</name>
        <dbReference type="ChEBI" id="CHEBI:29105"/>
    </ligand>
</feature>
<feature type="binding site" evidence="11">
    <location>
        <position position="684"/>
    </location>
    <ligand>
        <name>Zn(2+)</name>
        <dbReference type="ChEBI" id="CHEBI:29105"/>
    </ligand>
</feature>
<dbReference type="HAMAP" id="MF_00036_B">
    <property type="entry name" value="Ala_tRNA_synth_B"/>
    <property type="match status" value="1"/>
</dbReference>
<dbReference type="HOGENOM" id="CLU_004485_1_1_6"/>
<dbReference type="InterPro" id="IPR018162">
    <property type="entry name" value="Ala-tRNA-ligase_IIc_anticod-bd"/>
</dbReference>
<dbReference type="InterPro" id="IPR012947">
    <property type="entry name" value="tRNA_SAD"/>
</dbReference>
<dbReference type="GO" id="GO:0005524">
    <property type="term" value="F:ATP binding"/>
    <property type="evidence" value="ECO:0007669"/>
    <property type="project" value="UniProtKB-UniRule"/>
</dbReference>
<dbReference type="AlphaFoldDB" id="W0NZQ6"/>
<dbReference type="PROSITE" id="PS50860">
    <property type="entry name" value="AA_TRNA_LIGASE_II_ALA"/>
    <property type="match status" value="1"/>
</dbReference>
<keyword evidence="11" id="KW-0963">Cytoplasm</keyword>
<evidence type="ECO:0000256" key="1">
    <source>
        <dbReference type="ARBA" id="ARBA00008226"/>
    </source>
</evidence>
<dbReference type="Gene3D" id="3.30.54.20">
    <property type="match status" value="1"/>
</dbReference>
<dbReference type="SUPFAM" id="SSF55681">
    <property type="entry name" value="Class II aaRS and biotin synthetases"/>
    <property type="match status" value="1"/>
</dbReference>
<dbReference type="InterPro" id="IPR018165">
    <property type="entry name" value="Ala-tRNA-synth_IIc_core"/>
</dbReference>
<keyword evidence="7 11" id="KW-0067">ATP-binding</keyword>
<keyword evidence="10 11" id="KW-0030">Aminoacyl-tRNA synthetase</keyword>
<comment type="similarity">
    <text evidence="1 11">Belongs to the class-II aminoacyl-tRNA synthetase family.</text>
</comment>
<dbReference type="InterPro" id="IPR018164">
    <property type="entry name" value="Ala-tRNA-synth_IIc_N"/>
</dbReference>
<dbReference type="InterPro" id="IPR002318">
    <property type="entry name" value="Ala-tRNA-lgiase_IIc"/>
</dbReference>
<dbReference type="InterPro" id="IPR003156">
    <property type="entry name" value="DHHA1_dom"/>
</dbReference>
<dbReference type="PATRIC" id="fig|1009856.3.peg.395"/>
<evidence type="ECO:0000256" key="10">
    <source>
        <dbReference type="ARBA" id="ARBA00023146"/>
    </source>
</evidence>
<dbReference type="Gene3D" id="2.40.30.130">
    <property type="match status" value="1"/>
</dbReference>
<evidence type="ECO:0000256" key="9">
    <source>
        <dbReference type="ARBA" id="ARBA00022917"/>
    </source>
</evidence>
<dbReference type="GO" id="GO:0005829">
    <property type="term" value="C:cytosol"/>
    <property type="evidence" value="ECO:0007669"/>
    <property type="project" value="TreeGrafter"/>
</dbReference>
<comment type="subcellular location">
    <subcellularLocation>
        <location evidence="11">Cytoplasm</location>
    </subcellularLocation>
</comment>
<accession>W0NZQ6</accession>
<evidence type="ECO:0000259" key="12">
    <source>
        <dbReference type="PROSITE" id="PS50860"/>
    </source>
</evidence>
<evidence type="ECO:0000256" key="7">
    <source>
        <dbReference type="ARBA" id="ARBA00022840"/>
    </source>
</evidence>
<dbReference type="Pfam" id="PF01411">
    <property type="entry name" value="tRNA-synt_2c"/>
    <property type="match status" value="1"/>
</dbReference>
<dbReference type="Proteomes" id="UP000019087">
    <property type="component" value="Chromosome"/>
</dbReference>
<evidence type="ECO:0000256" key="5">
    <source>
        <dbReference type="ARBA" id="ARBA00022741"/>
    </source>
</evidence>
<dbReference type="EMBL" id="CP002697">
    <property type="protein sequence ID" value="AHG59986.1"/>
    <property type="molecule type" value="Genomic_DNA"/>
</dbReference>
<dbReference type="SMART" id="SM00863">
    <property type="entry name" value="tRNA_SAD"/>
    <property type="match status" value="1"/>
</dbReference>
<keyword evidence="3 11" id="KW-0436">Ligase</keyword>
<evidence type="ECO:0000256" key="3">
    <source>
        <dbReference type="ARBA" id="ARBA00022598"/>
    </source>
</evidence>
<dbReference type="GO" id="GO:0002161">
    <property type="term" value="F:aminoacyl-tRNA deacylase activity"/>
    <property type="evidence" value="ECO:0007669"/>
    <property type="project" value="TreeGrafter"/>
</dbReference>
<dbReference type="PANTHER" id="PTHR11777:SF9">
    <property type="entry name" value="ALANINE--TRNA LIGASE, CYTOPLASMIC"/>
    <property type="match status" value="1"/>
</dbReference>
<dbReference type="InterPro" id="IPR018163">
    <property type="entry name" value="Thr/Ala-tRNA-synth_IIc_edit"/>
</dbReference>
<dbReference type="Pfam" id="PF02272">
    <property type="entry name" value="DHHA1"/>
    <property type="match status" value="1"/>
</dbReference>
<protein>
    <recommendedName>
        <fullName evidence="11">Alanine--tRNA ligase</fullName>
        <ecNumber evidence="11">6.1.1.7</ecNumber>
    </recommendedName>
    <alternativeName>
        <fullName evidence="11">Alanyl-tRNA synthetase</fullName>
        <shortName evidence="11">AlaRS</shortName>
    </alternativeName>
</protein>
<dbReference type="Pfam" id="PF07973">
    <property type="entry name" value="tRNA_SAD"/>
    <property type="match status" value="1"/>
</dbReference>
<dbReference type="CDD" id="cd00673">
    <property type="entry name" value="AlaRS_core"/>
    <property type="match status" value="1"/>
</dbReference>
<feature type="domain" description="Alanyl-transfer RNA synthetases family profile" evidence="12">
    <location>
        <begin position="17"/>
        <end position="723"/>
    </location>
</feature>
<feature type="binding site" evidence="11">
    <location>
        <position position="582"/>
    </location>
    <ligand>
        <name>Zn(2+)</name>
        <dbReference type="ChEBI" id="CHEBI:29105"/>
    </ligand>
</feature>
<evidence type="ECO:0000256" key="4">
    <source>
        <dbReference type="ARBA" id="ARBA00022723"/>
    </source>
</evidence>
<gene>
    <name evidence="13" type="primary">alas</name>
    <name evidence="11" type="synonym">alaS</name>
    <name evidence="13" type="ORF">BUMPUSDA_CDS00194</name>
</gene>
<keyword evidence="5 11" id="KW-0547">Nucleotide-binding</keyword>
<dbReference type="SUPFAM" id="SSF101353">
    <property type="entry name" value="Putative anticodon-binding domain of alanyl-tRNA synthetase (AlaRS)"/>
    <property type="match status" value="1"/>
</dbReference>
<dbReference type="SUPFAM" id="SSF55186">
    <property type="entry name" value="ThrRS/AlaRS common domain"/>
    <property type="match status" value="1"/>
</dbReference>
<dbReference type="GO" id="GO:0004813">
    <property type="term" value="F:alanine-tRNA ligase activity"/>
    <property type="evidence" value="ECO:0007669"/>
    <property type="project" value="UniProtKB-UniRule"/>
</dbReference>
<evidence type="ECO:0000256" key="2">
    <source>
        <dbReference type="ARBA" id="ARBA00022555"/>
    </source>
</evidence>
<proteinExistence type="inferred from homology"/>
<comment type="cofactor">
    <cofactor evidence="11">
        <name>Zn(2+)</name>
        <dbReference type="ChEBI" id="CHEBI:29105"/>
    </cofactor>
    <text evidence="11">Binds 1 zinc ion per subunit.</text>
</comment>
<evidence type="ECO:0000256" key="8">
    <source>
        <dbReference type="ARBA" id="ARBA00022884"/>
    </source>
</evidence>
<dbReference type="InterPro" id="IPR009000">
    <property type="entry name" value="Transl_B-barrel_sf"/>
</dbReference>
<comment type="function">
    <text evidence="11">Catalyzes the attachment of alanine to tRNA(Ala) in a two-step reaction: alanine is first activated by ATP to form Ala-AMP and then transferred to the acceptor end of tRNA(Ala). Also edits incorrectly charged Ser-tRNA(Ala) and Gly-tRNA(Ala) via its editing domain.</text>
</comment>
<evidence type="ECO:0000313" key="13">
    <source>
        <dbReference type="EMBL" id="AHG59986.1"/>
    </source>
</evidence>
<dbReference type="Gene3D" id="3.30.980.10">
    <property type="entry name" value="Threonyl-trna Synthetase, Chain A, domain 2"/>
    <property type="match status" value="1"/>
</dbReference>
<dbReference type="Gene3D" id="3.30.930.10">
    <property type="entry name" value="Bira Bifunctional Protein, Domain 2"/>
    <property type="match status" value="1"/>
</dbReference>
<dbReference type="FunFam" id="3.30.930.10:FF:000004">
    <property type="entry name" value="Alanine--tRNA ligase"/>
    <property type="match status" value="1"/>
</dbReference>
<dbReference type="GO" id="GO:0045892">
    <property type="term" value="P:negative regulation of DNA-templated transcription"/>
    <property type="evidence" value="ECO:0007669"/>
    <property type="project" value="TreeGrafter"/>
</dbReference>
<dbReference type="InterPro" id="IPR023033">
    <property type="entry name" value="Ala_tRNA_ligase_euk/bac"/>
</dbReference>
<comment type="domain">
    <text evidence="11">Consists of three domains; the N-terminal catalytic domain, the editing domain and the C-terminal C-Ala domain. The editing domain removes incorrectly charged amino acids, while the C-Ala domain, along with tRNA(Ala), serves as a bridge to cooperatively bring together the editing and aminoacylation centers thus stimulating deacylation of misacylated tRNAs.</text>
</comment>
<dbReference type="KEGG" id="bapu:BUMPUSDA_CDS00194"/>
<sequence length="895" mass="104203">MLLKFVLIKLIRIIMKKSTNEIRQKFLNFFEKKRHVIIPSSSLVPYNDPTLLFTNAGMNQFKDFFLGQKKSNHPRIATIQRCLRTGGKHNDLENVGYTSKHHTFFEMLGNFSFGDYFKKEAISYAWELLTSQNWFNIPQNKLWITVYENDNETYEIWKNIIKVPPERIIRIGDKNNLKYNSENFWQMGDTGPCGPCTEIFYDYGAQILKNSLEFLENKNNRFVEIWNIVFIQFNRISKTKIISLPNKCIDTGMGLERISAVLQDVYSNYNIDIFQKLIKNISQYTIIKDLNNVSLKIIADHIRSCAYIIADNISPSNEYRGYVLRRIIRRALRHGHKIGIKENFFYKLVSNLISVMGDAGDILRQKQEKIEKILETEEIQFSHTLDKGLKILHSEIEKTHDHILSGKTAFYLYDTFGFPIDLTADVCREKNIKIDYISYESYKKKQREQSNIRKKFYKNYNEDIIVNNTCVFQGYKQYKVKSLVQFIFVKNVSVKKIMPNEDGIIFLDTTSFYAESGGQISDIGRLYNEESCFIVQNTKKYGKTVGHIGKLISGIIKVNNYLYSEIDRDYRHSIELNHSATHLLHAALRKIFGENISQKGSLVTDTHLRFDFSHHKSIERAQIQQIEYIVNMQIRNNILIKIKELNLEEAKKQQAIALFENQYQSIVRVVFINNFSIELCGGTHVKRTGEIGLFKIINQSSVASGIKRIEAVTGQKAIDYLHKKDNYLEDISLFLNCNSFYIKEKIKKLTVTITDLEKKISILQEKENISHIKQLIKNIDYVQDIKFIKNIFYNYEHKLMKKIVYQLKKELKNSIIILININNNHFTIVIGITKNLINDITAIKIMNIIMKETNGKGGGKKDIAEGGGVNTKKLSIVLKNIKVWIDTQLKKNNYL</sequence>
<feature type="binding site" evidence="11">
    <location>
        <position position="680"/>
    </location>
    <ligand>
        <name>Zn(2+)</name>
        <dbReference type="ChEBI" id="CHEBI:29105"/>
    </ligand>
</feature>
<keyword evidence="8 11" id="KW-0694">RNA-binding</keyword>
<keyword evidence="2 11" id="KW-0820">tRNA-binding</keyword>
<dbReference type="GO" id="GO:0008270">
    <property type="term" value="F:zinc ion binding"/>
    <property type="evidence" value="ECO:0007669"/>
    <property type="project" value="UniProtKB-UniRule"/>
</dbReference>
<dbReference type="FunFam" id="3.30.980.10:FF:000004">
    <property type="entry name" value="Alanine--tRNA ligase, cytoplasmic"/>
    <property type="match status" value="1"/>
</dbReference>
<dbReference type="PRINTS" id="PR00980">
    <property type="entry name" value="TRNASYNTHALA"/>
</dbReference>
<dbReference type="FunFam" id="3.10.310.40:FF:000001">
    <property type="entry name" value="Alanine--tRNA ligase"/>
    <property type="match status" value="1"/>
</dbReference>
<evidence type="ECO:0000256" key="11">
    <source>
        <dbReference type="HAMAP-Rule" id="MF_00036"/>
    </source>
</evidence>
<dbReference type="InterPro" id="IPR050058">
    <property type="entry name" value="Ala-tRNA_ligase"/>
</dbReference>
<comment type="subunit">
    <text evidence="11">Homotetramer.</text>
</comment>
<dbReference type="NCBIfam" id="TIGR00344">
    <property type="entry name" value="alaS"/>
    <property type="match status" value="1"/>
</dbReference>
<dbReference type="SUPFAM" id="SSF50447">
    <property type="entry name" value="Translation proteins"/>
    <property type="match status" value="1"/>
</dbReference>
<dbReference type="GO" id="GO:0006419">
    <property type="term" value="P:alanyl-tRNA aminoacylation"/>
    <property type="evidence" value="ECO:0007669"/>
    <property type="project" value="UniProtKB-UniRule"/>
</dbReference>
<evidence type="ECO:0000256" key="6">
    <source>
        <dbReference type="ARBA" id="ARBA00022833"/>
    </source>
</evidence>
<evidence type="ECO:0000313" key="14">
    <source>
        <dbReference type="Proteomes" id="UP000019087"/>
    </source>
</evidence>